<name>A0A243Q3Y9_9ACTN</name>
<dbReference type="PANTHER" id="PTHR42059:SF1">
    <property type="entry name" value="TNT DOMAIN-CONTAINING PROTEIN"/>
    <property type="match status" value="1"/>
</dbReference>
<feature type="region of interest" description="Disordered" evidence="1">
    <location>
        <begin position="103"/>
        <end position="125"/>
    </location>
</feature>
<dbReference type="STRING" id="417102.CA982_23990"/>
<proteinExistence type="predicted"/>
<keyword evidence="2" id="KW-0732">Signal</keyword>
<evidence type="ECO:0000313" key="4">
    <source>
        <dbReference type="EMBL" id="OUC76012.1"/>
    </source>
</evidence>
<organism evidence="4 5">
    <name type="scientific">Gordonia lacunae</name>
    <dbReference type="NCBI Taxonomy" id="417102"/>
    <lineage>
        <taxon>Bacteria</taxon>
        <taxon>Bacillati</taxon>
        <taxon>Actinomycetota</taxon>
        <taxon>Actinomycetes</taxon>
        <taxon>Mycobacteriales</taxon>
        <taxon>Gordoniaceae</taxon>
        <taxon>Gordonia</taxon>
    </lineage>
</organism>
<dbReference type="AlphaFoldDB" id="A0A243Q3Y9"/>
<comment type="caution">
    <text evidence="4">The sequence shown here is derived from an EMBL/GenBank/DDBJ whole genome shotgun (WGS) entry which is preliminary data.</text>
</comment>
<dbReference type="InterPro" id="IPR053024">
    <property type="entry name" value="Fungal_surface_NADase"/>
</dbReference>
<evidence type="ECO:0000313" key="5">
    <source>
        <dbReference type="Proteomes" id="UP000194632"/>
    </source>
</evidence>
<protein>
    <recommendedName>
        <fullName evidence="3">TNT domain-containing protein</fullName>
    </recommendedName>
</protein>
<feature type="signal peptide" evidence="2">
    <location>
        <begin position="1"/>
        <end position="26"/>
    </location>
</feature>
<keyword evidence="5" id="KW-1185">Reference proteome</keyword>
<reference evidence="4 5" key="1">
    <citation type="submission" date="2017-05" db="EMBL/GenBank/DDBJ databases">
        <title>Biotechnological potential of actinobacteria isolated from South African environments.</title>
        <authorList>
            <person name="Le Roes-Hill M."/>
            <person name="Prins A."/>
            <person name="Durrell K.A."/>
        </authorList>
    </citation>
    <scope>NUCLEOTIDE SEQUENCE [LARGE SCALE GENOMIC DNA]</scope>
    <source>
        <strain evidence="4">BS2</strain>
    </source>
</reference>
<sequence length="237" mass="25705">MKRRHALLATLISVTLALSGAGVAAAAPNPLGSVDFGSLGAPVGGGCSEQLLYNNELFGPKILATSPPVGPQLRGYDRLAGESPSDFLAKYRTGDKWNYPEKDGYTLNPDGSPKKSVTTLGPNKRIDRYGSPRGRFLAPAGTPYKKRALPPENLVDKDNPQFCNYHVYVVKRPVKVWTGRIAEGFGQPGGGIQYQIDQQLVDPVFIEQHRGCFNETGGFVNTQWLLCSGVLESVFPR</sequence>
<evidence type="ECO:0000259" key="3">
    <source>
        <dbReference type="Pfam" id="PF14021"/>
    </source>
</evidence>
<feature type="domain" description="TNT" evidence="3">
    <location>
        <begin position="119"/>
        <end position="215"/>
    </location>
</feature>
<dbReference type="Pfam" id="PF14021">
    <property type="entry name" value="TNT"/>
    <property type="match status" value="1"/>
</dbReference>
<dbReference type="EMBL" id="NGFO01000043">
    <property type="protein sequence ID" value="OUC76012.1"/>
    <property type="molecule type" value="Genomic_DNA"/>
</dbReference>
<gene>
    <name evidence="4" type="ORF">CA982_23990</name>
</gene>
<dbReference type="RefSeq" id="WP_086537642.1">
    <property type="nucleotide sequence ID" value="NZ_NGFO01000043.1"/>
</dbReference>
<dbReference type="PANTHER" id="PTHR42059">
    <property type="entry name" value="TNT DOMAIN-CONTAINING PROTEIN"/>
    <property type="match status" value="1"/>
</dbReference>
<dbReference type="Proteomes" id="UP000194632">
    <property type="component" value="Unassembled WGS sequence"/>
</dbReference>
<accession>A0A243Q3Y9</accession>
<dbReference type="InterPro" id="IPR025331">
    <property type="entry name" value="TNT"/>
</dbReference>
<evidence type="ECO:0000256" key="1">
    <source>
        <dbReference type="SAM" id="MobiDB-lite"/>
    </source>
</evidence>
<feature type="chain" id="PRO_5012444682" description="TNT domain-containing protein" evidence="2">
    <location>
        <begin position="27"/>
        <end position="237"/>
    </location>
</feature>
<dbReference type="GO" id="GO:0050135">
    <property type="term" value="F:NADP+ nucleosidase activity"/>
    <property type="evidence" value="ECO:0007669"/>
    <property type="project" value="InterPro"/>
</dbReference>
<evidence type="ECO:0000256" key="2">
    <source>
        <dbReference type="SAM" id="SignalP"/>
    </source>
</evidence>
<dbReference type="OrthoDB" id="4745173at2"/>